<protein>
    <submittedName>
        <fullName evidence="1">Uncharacterized protein</fullName>
    </submittedName>
</protein>
<evidence type="ECO:0000313" key="2">
    <source>
        <dbReference type="Proteomes" id="UP000748531"/>
    </source>
</evidence>
<proteinExistence type="predicted"/>
<dbReference type="OrthoDB" id="6286103at2759"/>
<dbReference type="AlphaFoldDB" id="A0A8J4T1J9"/>
<keyword evidence="2" id="KW-1185">Reference proteome</keyword>
<gene>
    <name evidence="1" type="ORF">PHET_11209</name>
</gene>
<organism evidence="1 2">
    <name type="scientific">Paragonimus heterotremus</name>
    <dbReference type="NCBI Taxonomy" id="100268"/>
    <lineage>
        <taxon>Eukaryota</taxon>
        <taxon>Metazoa</taxon>
        <taxon>Spiralia</taxon>
        <taxon>Lophotrochozoa</taxon>
        <taxon>Platyhelminthes</taxon>
        <taxon>Trematoda</taxon>
        <taxon>Digenea</taxon>
        <taxon>Plagiorchiida</taxon>
        <taxon>Troglotremata</taxon>
        <taxon>Troglotrematidae</taxon>
        <taxon>Paragonimus</taxon>
    </lineage>
</organism>
<sequence length="175" mass="19379">MESNGTLTLTDLYSRTHLLSTNMASSPMRIEPPSKMSVYPFPGDTVISCTFTNKWNQIWQENLTVEIMPVNLTGTINGKDTGDQKVTVGENRIYTCDILNLNGSETTGGIWTAQLFGKDVDFVEIQMKNGHARVVPRDPPGFYKSSGQVQVNCVFSTPTGDIIHQFNRTITITGK</sequence>
<evidence type="ECO:0000313" key="1">
    <source>
        <dbReference type="EMBL" id="KAF5396019.1"/>
    </source>
</evidence>
<dbReference type="Proteomes" id="UP000748531">
    <property type="component" value="Unassembled WGS sequence"/>
</dbReference>
<reference evidence="1" key="1">
    <citation type="submission" date="2019-05" db="EMBL/GenBank/DDBJ databases">
        <title>Annotation for the trematode Paragonimus heterotremus.</title>
        <authorList>
            <person name="Choi Y.-J."/>
        </authorList>
    </citation>
    <scope>NUCLEOTIDE SEQUENCE</scope>
    <source>
        <strain evidence="1">LC</strain>
    </source>
</reference>
<dbReference type="EMBL" id="LUCH01009444">
    <property type="protein sequence ID" value="KAF5396019.1"/>
    <property type="molecule type" value="Genomic_DNA"/>
</dbReference>
<comment type="caution">
    <text evidence="1">The sequence shown here is derived from an EMBL/GenBank/DDBJ whole genome shotgun (WGS) entry which is preliminary data.</text>
</comment>
<accession>A0A8J4T1J9</accession>
<name>A0A8J4T1J9_9TREM</name>